<reference evidence="1 2" key="1">
    <citation type="submission" date="2018-11" db="EMBL/GenBank/DDBJ databases">
        <authorList>
            <consortium name="Pathogen Informatics"/>
        </authorList>
    </citation>
    <scope>NUCLEOTIDE SEQUENCE [LARGE SCALE GENOMIC DNA]</scope>
</reference>
<evidence type="ECO:0000313" key="1">
    <source>
        <dbReference type="EMBL" id="VDO27789.1"/>
    </source>
</evidence>
<proteinExistence type="predicted"/>
<reference evidence="3" key="2">
    <citation type="submission" date="2019-09" db="UniProtKB">
        <authorList>
            <consortium name="WormBaseParasite"/>
        </authorList>
    </citation>
    <scope>IDENTIFICATION</scope>
</reference>
<protein>
    <submittedName>
        <fullName evidence="1 3">Uncharacterized protein</fullName>
    </submittedName>
</protein>
<evidence type="ECO:0000313" key="2">
    <source>
        <dbReference type="Proteomes" id="UP000050761"/>
    </source>
</evidence>
<accession>A0A183F984</accession>
<name>A0A183F984_HELPZ</name>
<keyword evidence="2" id="KW-1185">Reference proteome</keyword>
<dbReference type="Proteomes" id="UP000050761">
    <property type="component" value="Unassembled WGS sequence"/>
</dbReference>
<dbReference type="AlphaFoldDB" id="A0A183F984"/>
<sequence length="96" mass="10553">MDKQLPPPSGWWGAEHCHRFPASCNVASGNRPSRWKGKTTLYGYRQQGKSGEAAYGAPGILEKSTTTICHGANYAEPAKHACHSWKPRNTDTHPGY</sequence>
<dbReference type="EMBL" id="UZAH01004691">
    <property type="protein sequence ID" value="VDO27789.1"/>
    <property type="molecule type" value="Genomic_DNA"/>
</dbReference>
<dbReference type="WBParaSite" id="HPBE_0000272601-mRNA-1">
    <property type="protein sequence ID" value="HPBE_0000272601-mRNA-1"/>
    <property type="gene ID" value="HPBE_0000272601"/>
</dbReference>
<evidence type="ECO:0000313" key="3">
    <source>
        <dbReference type="WBParaSite" id="HPBE_0000272601-mRNA-1"/>
    </source>
</evidence>
<gene>
    <name evidence="1" type="ORF">HPBE_LOCUS2727</name>
</gene>
<accession>A0A3P7U8D2</accession>
<organism evidence="2 3">
    <name type="scientific">Heligmosomoides polygyrus</name>
    <name type="common">Parasitic roundworm</name>
    <dbReference type="NCBI Taxonomy" id="6339"/>
    <lineage>
        <taxon>Eukaryota</taxon>
        <taxon>Metazoa</taxon>
        <taxon>Ecdysozoa</taxon>
        <taxon>Nematoda</taxon>
        <taxon>Chromadorea</taxon>
        <taxon>Rhabditida</taxon>
        <taxon>Rhabditina</taxon>
        <taxon>Rhabditomorpha</taxon>
        <taxon>Strongyloidea</taxon>
        <taxon>Heligmosomidae</taxon>
        <taxon>Heligmosomoides</taxon>
    </lineage>
</organism>